<dbReference type="Gene3D" id="3.20.20.80">
    <property type="entry name" value="Glycosidases"/>
    <property type="match status" value="1"/>
</dbReference>
<organism evidence="1 2">
    <name type="scientific">Actinacidiphila guanduensis</name>
    <dbReference type="NCBI Taxonomy" id="310781"/>
    <lineage>
        <taxon>Bacteria</taxon>
        <taxon>Bacillati</taxon>
        <taxon>Actinomycetota</taxon>
        <taxon>Actinomycetes</taxon>
        <taxon>Kitasatosporales</taxon>
        <taxon>Streptomycetaceae</taxon>
        <taxon>Actinacidiphila</taxon>
    </lineage>
</organism>
<evidence type="ECO:0008006" key="3">
    <source>
        <dbReference type="Google" id="ProtNLM"/>
    </source>
</evidence>
<evidence type="ECO:0000313" key="1">
    <source>
        <dbReference type="EMBL" id="SDN54061.1"/>
    </source>
</evidence>
<protein>
    <recommendedName>
        <fullName evidence="3">Abortive infection protein</fullName>
    </recommendedName>
</protein>
<dbReference type="EMBL" id="FNIE01000004">
    <property type="protein sequence ID" value="SDN54061.1"/>
    <property type="molecule type" value="Genomic_DNA"/>
</dbReference>
<dbReference type="Proteomes" id="UP000199341">
    <property type="component" value="Unassembled WGS sequence"/>
</dbReference>
<proteinExistence type="predicted"/>
<sequence length="342" mass="37495">MRWRGINYDVGIEFGSHHSRPDFDPALTRRELTVIRDELHCNAVRISGTAPERLATAAQHALDLGLEVWLSPHLLDHPPAQTRDHLVECARRAEQLRGAGPDLVFVTGCELTLFMTGIMKGRDFMHRIRNPLSLLRLKALGTHNKPLNAFLHETADAVREVFGGPLTYASLPIEDVDWSIFDIVGIDYYRGRQNRAVYGESLAPRLALGKPVAVTEVGLCAYRGAEDRGARGFMIVEQTRTPPGLRLGGDYVRDEALQAGELVDMLGILESAGVDGTFVFTFATPTLTRSTLPRMDLDLAGYGLVATHGEPGAATRPGFPWQPKRSFHAVADFYGGRAGTAG</sequence>
<reference evidence="1 2" key="1">
    <citation type="submission" date="2016-10" db="EMBL/GenBank/DDBJ databases">
        <authorList>
            <person name="de Groot N.N."/>
        </authorList>
    </citation>
    <scope>NUCLEOTIDE SEQUENCE [LARGE SCALE GENOMIC DNA]</scope>
    <source>
        <strain evidence="1 2">CGMCC 4.2022</strain>
    </source>
</reference>
<keyword evidence="2" id="KW-1185">Reference proteome</keyword>
<dbReference type="RefSeq" id="WP_093784205.1">
    <property type="nucleotide sequence ID" value="NZ_FNIE01000004.1"/>
</dbReference>
<gene>
    <name evidence="1" type="ORF">SAMN05216259_104457</name>
</gene>
<dbReference type="InterPro" id="IPR017853">
    <property type="entry name" value="GH"/>
</dbReference>
<dbReference type="STRING" id="310781.SAMN05216259_104457"/>
<name>A0A1H0C891_9ACTN</name>
<evidence type="ECO:0000313" key="2">
    <source>
        <dbReference type="Proteomes" id="UP000199341"/>
    </source>
</evidence>
<dbReference type="OrthoDB" id="151193at2"/>
<dbReference type="AlphaFoldDB" id="A0A1H0C891"/>
<accession>A0A1H0C891</accession>
<dbReference type="SUPFAM" id="SSF51445">
    <property type="entry name" value="(Trans)glycosidases"/>
    <property type="match status" value="1"/>
</dbReference>